<reference evidence="1 4" key="2">
    <citation type="submission" date="2019-12" db="EMBL/GenBank/DDBJ databases">
        <title>Draft genome sequence of Labilibaculum sp. strain 44 isolated from deep waters of Black Sea.</title>
        <authorList>
            <person name="Yadav S."/>
            <person name="Villanueva L."/>
        </authorList>
    </citation>
    <scope>NUCLEOTIDE SEQUENCE [LARGE SCALE GENOMIC DNA]</scope>
    <source>
        <strain evidence="1 4">44</strain>
    </source>
</reference>
<comment type="caution">
    <text evidence="1">The sequence shown here is derived from an EMBL/GenBank/DDBJ whole genome shotgun (WGS) entry which is preliminary data.</text>
</comment>
<organism evidence="1 4">
    <name type="scientific">Labilibaculum euxinus</name>
    <dbReference type="NCBI Taxonomy" id="2686357"/>
    <lineage>
        <taxon>Bacteria</taxon>
        <taxon>Pseudomonadati</taxon>
        <taxon>Bacteroidota</taxon>
        <taxon>Bacteroidia</taxon>
        <taxon>Marinilabiliales</taxon>
        <taxon>Marinifilaceae</taxon>
        <taxon>Labilibaculum</taxon>
    </lineage>
</organism>
<dbReference type="InterPro" id="IPR046905">
    <property type="entry name" value="ABC-3C_MC1"/>
</dbReference>
<accession>A0A7M4DB23</accession>
<reference evidence="2 3" key="1">
    <citation type="submission" date="2019-11" db="EMBL/GenBank/DDBJ databases">
        <title>Draft genome sequence of Labilibaculum sp. strain SYP isolated from Black Sea.</title>
        <authorList>
            <person name="Yadav S."/>
            <person name="Villanueva L."/>
        </authorList>
    </citation>
    <scope>NUCLEOTIDE SEQUENCE [LARGE SCALE GENOMIC DNA]</scope>
    <source>
        <strain evidence="2 3">44</strain>
    </source>
</reference>
<dbReference type="EMBL" id="WOTW01000064">
    <property type="protein sequence ID" value="MUP39852.1"/>
    <property type="molecule type" value="Genomic_DNA"/>
</dbReference>
<gene>
    <name evidence="2" type="ORF">DWB62_018725</name>
    <name evidence="1" type="ORF">GNY23_18725</name>
</gene>
<proteinExistence type="predicted"/>
<protein>
    <submittedName>
        <fullName evidence="1">Uncharacterized protein</fullName>
    </submittedName>
</protein>
<dbReference type="Proteomes" id="UP000285951">
    <property type="component" value="Unassembled WGS sequence"/>
</dbReference>
<dbReference type="RefSeq" id="WP_156197210.1">
    <property type="nucleotide sequence ID" value="NZ_QTZN02000064.1"/>
</dbReference>
<keyword evidence="3" id="KW-1185">Reference proteome</keyword>
<dbReference type="Pfam" id="PF20289">
    <property type="entry name" value="MComp1"/>
    <property type="match status" value="1"/>
</dbReference>
<evidence type="ECO:0000313" key="2">
    <source>
        <dbReference type="EMBL" id="MVB09057.1"/>
    </source>
</evidence>
<dbReference type="OrthoDB" id="2083773at2"/>
<evidence type="ECO:0000313" key="4">
    <source>
        <dbReference type="Proteomes" id="UP000462449"/>
    </source>
</evidence>
<name>A0A7M4DB23_9BACT</name>
<sequence length="183" mass="21450">MNYSVDTLISDLKEEFDNVEFSFEEKRYQGRLPCFFISVESEEELARIWMKVSDIIAVNYQSRMKNEFSIWNLYLFFIVSETISNDLKYQIENDTFSSRKIVIDEKANLTKIVDEHILNSDIKIDDGIINNINFIPSSIIFNHVADIEVKSRLTDAVKKAHSQIIKKIKEESNEIKENRNISI</sequence>
<dbReference type="EMBL" id="QTZN02000064">
    <property type="protein sequence ID" value="MVB09057.1"/>
    <property type="molecule type" value="Genomic_DNA"/>
</dbReference>
<evidence type="ECO:0000313" key="1">
    <source>
        <dbReference type="EMBL" id="MUP39852.1"/>
    </source>
</evidence>
<evidence type="ECO:0000313" key="3">
    <source>
        <dbReference type="Proteomes" id="UP000285951"/>
    </source>
</evidence>
<dbReference type="Proteomes" id="UP000462449">
    <property type="component" value="Unassembled WGS sequence"/>
</dbReference>
<dbReference type="AlphaFoldDB" id="A0A7M4DB23"/>